<keyword evidence="1" id="KW-1133">Transmembrane helix</keyword>
<gene>
    <name evidence="2" type="ORF">EJB05_45430</name>
</gene>
<evidence type="ECO:0000313" key="2">
    <source>
        <dbReference type="EMBL" id="TVU11824.1"/>
    </source>
</evidence>
<comment type="caution">
    <text evidence="2">The sequence shown here is derived from an EMBL/GenBank/DDBJ whole genome shotgun (WGS) entry which is preliminary data.</text>
</comment>
<organism evidence="2 3">
    <name type="scientific">Eragrostis curvula</name>
    <name type="common">weeping love grass</name>
    <dbReference type="NCBI Taxonomy" id="38414"/>
    <lineage>
        <taxon>Eukaryota</taxon>
        <taxon>Viridiplantae</taxon>
        <taxon>Streptophyta</taxon>
        <taxon>Embryophyta</taxon>
        <taxon>Tracheophyta</taxon>
        <taxon>Spermatophyta</taxon>
        <taxon>Magnoliopsida</taxon>
        <taxon>Liliopsida</taxon>
        <taxon>Poales</taxon>
        <taxon>Poaceae</taxon>
        <taxon>PACMAD clade</taxon>
        <taxon>Chloridoideae</taxon>
        <taxon>Eragrostideae</taxon>
        <taxon>Eragrostidinae</taxon>
        <taxon>Eragrostis</taxon>
    </lineage>
</organism>
<feature type="transmembrane region" description="Helical" evidence="1">
    <location>
        <begin position="30"/>
        <end position="52"/>
    </location>
</feature>
<proteinExistence type="predicted"/>
<reference evidence="2 3" key="1">
    <citation type="journal article" date="2019" name="Sci. Rep.">
        <title>A high-quality genome of Eragrostis curvula grass provides insights into Poaceae evolution and supports new strategies to enhance forage quality.</title>
        <authorList>
            <person name="Carballo J."/>
            <person name="Santos B.A.C.M."/>
            <person name="Zappacosta D."/>
            <person name="Garbus I."/>
            <person name="Selva J.P."/>
            <person name="Gallo C.A."/>
            <person name="Diaz A."/>
            <person name="Albertini E."/>
            <person name="Caccamo M."/>
            <person name="Echenique V."/>
        </authorList>
    </citation>
    <scope>NUCLEOTIDE SEQUENCE [LARGE SCALE GENOMIC DNA]</scope>
    <source>
        <strain evidence="3">cv. Victoria</strain>
        <tissue evidence="2">Leaf</tissue>
    </source>
</reference>
<dbReference type="EMBL" id="RWGY01000039">
    <property type="protein sequence ID" value="TVU11824.1"/>
    <property type="molecule type" value="Genomic_DNA"/>
</dbReference>
<evidence type="ECO:0000256" key="1">
    <source>
        <dbReference type="SAM" id="Phobius"/>
    </source>
</evidence>
<dbReference type="AlphaFoldDB" id="A0A5J9TKL8"/>
<dbReference type="Proteomes" id="UP000324897">
    <property type="component" value="Chromosome 3"/>
</dbReference>
<dbReference type="Gramene" id="TVU11824">
    <property type="protein sequence ID" value="TVU11824"/>
    <property type="gene ID" value="EJB05_45430"/>
</dbReference>
<name>A0A5J9TKL8_9POAL</name>
<keyword evidence="1" id="KW-0472">Membrane</keyword>
<sequence length="143" mass="16090">MASAHIQHVFYEVHCRQPGHRNRVKMRDAAVGRLLYVMVALLVVLLGFNAMLVECRQLLAPEVQFGASEILNDRTSPNTTTLNSTSTDESKFTLKFCTTAFWGTHFDFCCQIHKPEPVCYNTMDECQAKCPPCDPECPPGHGR</sequence>
<keyword evidence="1" id="KW-0812">Transmembrane</keyword>
<accession>A0A5J9TKL8</accession>
<dbReference type="OrthoDB" id="581127at2759"/>
<protein>
    <submittedName>
        <fullName evidence="2">Uncharacterized protein</fullName>
    </submittedName>
</protein>
<keyword evidence="3" id="KW-1185">Reference proteome</keyword>
<evidence type="ECO:0000313" key="3">
    <source>
        <dbReference type="Proteomes" id="UP000324897"/>
    </source>
</evidence>